<keyword evidence="2" id="KW-1133">Transmembrane helix</keyword>
<dbReference type="Pfam" id="PF02470">
    <property type="entry name" value="MlaD"/>
    <property type="match status" value="1"/>
</dbReference>
<gene>
    <name evidence="4" type="ORF">H8K36_15370</name>
</gene>
<dbReference type="RefSeq" id="WP_186917395.1">
    <property type="nucleotide sequence ID" value="NZ_JACOFZ010000007.1"/>
</dbReference>
<evidence type="ECO:0000313" key="5">
    <source>
        <dbReference type="Proteomes" id="UP000627446"/>
    </source>
</evidence>
<proteinExistence type="predicted"/>
<protein>
    <submittedName>
        <fullName evidence="4">MCE family protein</fullName>
    </submittedName>
</protein>
<accession>A0A923HNS8</accession>
<comment type="caution">
    <text evidence="4">The sequence shown here is derived from an EMBL/GenBank/DDBJ whole genome shotgun (WGS) entry which is preliminary data.</text>
</comment>
<dbReference type="EMBL" id="JACOFZ010000007">
    <property type="protein sequence ID" value="MBC3882769.1"/>
    <property type="molecule type" value="Genomic_DNA"/>
</dbReference>
<feature type="domain" description="Mce/MlaD" evidence="3">
    <location>
        <begin position="41"/>
        <end position="112"/>
    </location>
</feature>
<evidence type="ECO:0000256" key="2">
    <source>
        <dbReference type="SAM" id="Phobius"/>
    </source>
</evidence>
<dbReference type="PANTHER" id="PTHR36698:SF2">
    <property type="entry name" value="MCE_MLAD DOMAIN-CONTAINING PROTEIN"/>
    <property type="match status" value="1"/>
</dbReference>
<name>A0A923HNS8_9BURK</name>
<keyword evidence="2" id="KW-0812">Transmembrane</keyword>
<keyword evidence="2" id="KW-0472">Membrane</keyword>
<evidence type="ECO:0000256" key="1">
    <source>
        <dbReference type="SAM" id="MobiDB-lite"/>
    </source>
</evidence>
<keyword evidence="5" id="KW-1185">Reference proteome</keyword>
<dbReference type="InterPro" id="IPR003399">
    <property type="entry name" value="Mce/MlaD"/>
</dbReference>
<evidence type="ECO:0000259" key="3">
    <source>
        <dbReference type="Pfam" id="PF02470"/>
    </source>
</evidence>
<feature type="region of interest" description="Disordered" evidence="1">
    <location>
        <begin position="294"/>
        <end position="315"/>
    </location>
</feature>
<dbReference type="PANTHER" id="PTHR36698">
    <property type="entry name" value="BLL5892 PROTEIN"/>
    <property type="match status" value="1"/>
</dbReference>
<feature type="transmembrane region" description="Helical" evidence="2">
    <location>
        <begin position="6"/>
        <end position="28"/>
    </location>
</feature>
<dbReference type="AlphaFoldDB" id="A0A923HNS8"/>
<dbReference type="Proteomes" id="UP000627446">
    <property type="component" value="Unassembled WGS sequence"/>
</dbReference>
<sequence length="315" mass="33797">MESKSHALIAGVFAIILLALAVLLGMWLGKDEIKKTPYTIATTLKVSGLNVQAAVRYKGIKVGKVTDIDFDPKKPGQLLLNLDVVSDTPITQSTYATLGYQGVTGIAYIELDDDGSKPGPIARDPELGALIPLRPGLLQEIEKRGMVILGQTEEISQRLNSLLDKENRQSLTNTIKQIGKTAEAFEALPAKLDPVLNGLPQTIAKAQEGFQSFKQFSDNAKNTSTNLNNLIQSIQAENGSLAKLGRTVDQLGTTLNSETLPNIHSLTQEARSSLRSVNRVTDNLSERPQSILFGNKAIAPGPGEPGFNSGSVGNK</sequence>
<reference evidence="4" key="1">
    <citation type="submission" date="2020-08" db="EMBL/GenBank/DDBJ databases">
        <title>Novel species isolated from subtropical streams in China.</title>
        <authorList>
            <person name="Lu H."/>
        </authorList>
    </citation>
    <scope>NUCLEOTIDE SEQUENCE</scope>
    <source>
        <strain evidence="4">LX22W</strain>
    </source>
</reference>
<evidence type="ECO:0000313" key="4">
    <source>
        <dbReference type="EMBL" id="MBC3882769.1"/>
    </source>
</evidence>
<organism evidence="4 5">
    <name type="scientific">Undibacterium nitidum</name>
    <dbReference type="NCBI Taxonomy" id="2762298"/>
    <lineage>
        <taxon>Bacteria</taxon>
        <taxon>Pseudomonadati</taxon>
        <taxon>Pseudomonadota</taxon>
        <taxon>Betaproteobacteria</taxon>
        <taxon>Burkholderiales</taxon>
        <taxon>Oxalobacteraceae</taxon>
        <taxon>Undibacterium</taxon>
    </lineage>
</organism>